<evidence type="ECO:0000259" key="2">
    <source>
        <dbReference type="PROSITE" id="PS50158"/>
    </source>
</evidence>
<dbReference type="Gene3D" id="4.10.60.10">
    <property type="entry name" value="Zinc finger, CCHC-type"/>
    <property type="match status" value="1"/>
</dbReference>
<dbReference type="InterPro" id="IPR036875">
    <property type="entry name" value="Znf_CCHC_sf"/>
</dbReference>
<reference evidence="3 4" key="1">
    <citation type="journal article" date="2023" name="Insect Mol. Biol.">
        <title>Genome sequencing provides insights into the evolution of gene families encoding plant cell wall-degrading enzymes in longhorned beetles.</title>
        <authorList>
            <person name="Shin N.R."/>
            <person name="Okamura Y."/>
            <person name="Kirsch R."/>
            <person name="Pauchet Y."/>
        </authorList>
    </citation>
    <scope>NUCLEOTIDE SEQUENCE [LARGE SCALE GENOMIC DNA]</scope>
    <source>
        <strain evidence="3">EAD_L_NR</strain>
    </source>
</reference>
<dbReference type="EMBL" id="JANEYG010000074">
    <property type="protein sequence ID" value="KAJ8914362.1"/>
    <property type="molecule type" value="Genomic_DNA"/>
</dbReference>
<dbReference type="AlphaFoldDB" id="A0AAV8VK96"/>
<keyword evidence="1" id="KW-0863">Zinc-finger</keyword>
<name>A0AAV8VK96_9CUCU</name>
<dbReference type="GO" id="GO:0008270">
    <property type="term" value="F:zinc ion binding"/>
    <property type="evidence" value="ECO:0007669"/>
    <property type="project" value="UniProtKB-KW"/>
</dbReference>
<organism evidence="3 4">
    <name type="scientific">Exocentrus adspersus</name>
    <dbReference type="NCBI Taxonomy" id="1586481"/>
    <lineage>
        <taxon>Eukaryota</taxon>
        <taxon>Metazoa</taxon>
        <taxon>Ecdysozoa</taxon>
        <taxon>Arthropoda</taxon>
        <taxon>Hexapoda</taxon>
        <taxon>Insecta</taxon>
        <taxon>Pterygota</taxon>
        <taxon>Neoptera</taxon>
        <taxon>Endopterygota</taxon>
        <taxon>Coleoptera</taxon>
        <taxon>Polyphaga</taxon>
        <taxon>Cucujiformia</taxon>
        <taxon>Chrysomeloidea</taxon>
        <taxon>Cerambycidae</taxon>
        <taxon>Lamiinae</taxon>
        <taxon>Acanthocinini</taxon>
        <taxon>Exocentrus</taxon>
    </lineage>
</organism>
<protein>
    <recommendedName>
        <fullName evidence="2">CCHC-type domain-containing protein</fullName>
    </recommendedName>
</protein>
<comment type="caution">
    <text evidence="3">The sequence shown here is derived from an EMBL/GenBank/DDBJ whole genome shotgun (WGS) entry which is preliminary data.</text>
</comment>
<evidence type="ECO:0000313" key="4">
    <source>
        <dbReference type="Proteomes" id="UP001159042"/>
    </source>
</evidence>
<dbReference type="InterPro" id="IPR001878">
    <property type="entry name" value="Znf_CCHC"/>
</dbReference>
<keyword evidence="1" id="KW-0862">Zinc</keyword>
<proteinExistence type="predicted"/>
<dbReference type="GO" id="GO:0003676">
    <property type="term" value="F:nucleic acid binding"/>
    <property type="evidence" value="ECO:0007669"/>
    <property type="project" value="InterPro"/>
</dbReference>
<sequence length="206" mass="23478">MAEVWYKSLRTVKFTWNEWKQQLESNFPSKRDYYSDLLVMIDRKKLQNESYTTYYFHKLALLNCCKISGPEAVSCIIGGINDNVVKTGATAGNHQTPESLYGYLTSLNPQPGTSRLGDHAFKHFQRSNKQLYGGHKNMTQAKKTLTCFVCHKDGHVSKFCPEKDSKKGTKTSSQLRCDFCHRVGHLEENSFTKKRAVGAKPSQNKL</sequence>
<evidence type="ECO:0000313" key="3">
    <source>
        <dbReference type="EMBL" id="KAJ8914362.1"/>
    </source>
</evidence>
<feature type="domain" description="CCHC-type" evidence="2">
    <location>
        <begin position="147"/>
        <end position="162"/>
    </location>
</feature>
<keyword evidence="1" id="KW-0479">Metal-binding</keyword>
<dbReference type="Proteomes" id="UP001159042">
    <property type="component" value="Unassembled WGS sequence"/>
</dbReference>
<keyword evidence="4" id="KW-1185">Reference proteome</keyword>
<accession>A0AAV8VK96</accession>
<dbReference type="PROSITE" id="PS50158">
    <property type="entry name" value="ZF_CCHC"/>
    <property type="match status" value="1"/>
</dbReference>
<gene>
    <name evidence="3" type="ORF">NQ315_011350</name>
</gene>
<dbReference type="SUPFAM" id="SSF57756">
    <property type="entry name" value="Retrovirus zinc finger-like domains"/>
    <property type="match status" value="1"/>
</dbReference>
<evidence type="ECO:0000256" key="1">
    <source>
        <dbReference type="PROSITE-ProRule" id="PRU00047"/>
    </source>
</evidence>